<dbReference type="RefSeq" id="WP_155362610.1">
    <property type="nucleotide sequence ID" value="NZ_CP043930.1"/>
</dbReference>
<dbReference type="EMBL" id="CP043930">
    <property type="protein sequence ID" value="QGQ21456.1"/>
    <property type="molecule type" value="Genomic_DNA"/>
</dbReference>
<gene>
    <name evidence="1" type="ORF">F1728_01540</name>
</gene>
<evidence type="ECO:0000313" key="2">
    <source>
        <dbReference type="Proteomes" id="UP000427281"/>
    </source>
</evidence>
<dbReference type="AlphaFoldDB" id="A0A6I6A5Y6"/>
<protein>
    <submittedName>
        <fullName evidence="1">Uncharacterized protein</fullName>
    </submittedName>
</protein>
<name>A0A6I6A5Y6_9PLAN</name>
<reference evidence="1 2" key="1">
    <citation type="submission" date="2019-09" db="EMBL/GenBank/DDBJ databases">
        <title>Gimesia benthica sp. nov., a novel bacterium isolated from deep-sea water of the Northwest Indian Ocean.</title>
        <authorList>
            <person name="Dai X."/>
        </authorList>
    </citation>
    <scope>NUCLEOTIDE SEQUENCE [LARGE SCALE GENOMIC DNA]</scope>
    <source>
        <strain evidence="1 2">E7</strain>
    </source>
</reference>
<accession>A0A6I6A5Y6</accession>
<dbReference type="Proteomes" id="UP000427281">
    <property type="component" value="Chromosome"/>
</dbReference>
<proteinExistence type="predicted"/>
<evidence type="ECO:0000313" key="1">
    <source>
        <dbReference type="EMBL" id="QGQ21456.1"/>
    </source>
</evidence>
<sequence length="143" mass="16257">MTSTPDAESGWIKCAPQETRVLLEQGEVRFLTYTLSHTIAVLRLQSHDAEPQYLVCTCCQSLSLSDTQQAPVERLSCRLNDESGYLLFDESDNLRIHCSALQLFNRQSLKWWMDSYGFNPDEIQQSDAARLLNVLTLINDATL</sequence>
<dbReference type="KEGG" id="gim:F1728_01540"/>
<organism evidence="1 2">
    <name type="scientific">Gimesia benthica</name>
    <dbReference type="NCBI Taxonomy" id="2608982"/>
    <lineage>
        <taxon>Bacteria</taxon>
        <taxon>Pseudomonadati</taxon>
        <taxon>Planctomycetota</taxon>
        <taxon>Planctomycetia</taxon>
        <taxon>Planctomycetales</taxon>
        <taxon>Planctomycetaceae</taxon>
        <taxon>Gimesia</taxon>
    </lineage>
</organism>
<keyword evidence="2" id="KW-1185">Reference proteome</keyword>